<evidence type="ECO:0000259" key="13">
    <source>
        <dbReference type="Pfam" id="PF00520"/>
    </source>
</evidence>
<dbReference type="SUPFAM" id="SSF54695">
    <property type="entry name" value="POZ domain"/>
    <property type="match status" value="2"/>
</dbReference>
<feature type="domain" description="Potassium channel tetramerisation-type BTB" evidence="14">
    <location>
        <begin position="559"/>
        <end position="643"/>
    </location>
</feature>
<dbReference type="GO" id="GO:0051260">
    <property type="term" value="P:protein homooligomerization"/>
    <property type="evidence" value="ECO:0007669"/>
    <property type="project" value="InterPro"/>
</dbReference>
<feature type="transmembrane region" description="Helical" evidence="12">
    <location>
        <begin position="468"/>
        <end position="489"/>
    </location>
</feature>
<evidence type="ECO:0000256" key="8">
    <source>
        <dbReference type="ARBA" id="ARBA00022989"/>
    </source>
</evidence>
<feature type="transmembrane region" description="Helical" evidence="12">
    <location>
        <begin position="152"/>
        <end position="173"/>
    </location>
</feature>
<evidence type="ECO:0000256" key="2">
    <source>
        <dbReference type="ARBA" id="ARBA00022448"/>
    </source>
</evidence>
<dbReference type="InterPro" id="IPR028325">
    <property type="entry name" value="VG_K_chnl"/>
</dbReference>
<dbReference type="Gene3D" id="1.10.287.70">
    <property type="match status" value="2"/>
</dbReference>
<keyword evidence="3" id="KW-0633">Potassium transport</keyword>
<dbReference type="InterPro" id="IPR003280">
    <property type="entry name" value="2pore_dom_K_chnl"/>
</dbReference>
<dbReference type="InterPro" id="IPR005821">
    <property type="entry name" value="Ion_trans_dom"/>
</dbReference>
<protein>
    <submittedName>
        <fullName evidence="15">Uncharacterized protein</fullName>
    </submittedName>
</protein>
<comment type="subcellular location">
    <subcellularLocation>
        <location evidence="1">Membrane</location>
        <topology evidence="1">Multi-pass membrane protein</topology>
    </subcellularLocation>
</comment>
<evidence type="ECO:0000256" key="10">
    <source>
        <dbReference type="ARBA" id="ARBA00023136"/>
    </source>
</evidence>
<keyword evidence="16" id="KW-1185">Reference proteome</keyword>
<dbReference type="Gene3D" id="3.30.710.10">
    <property type="entry name" value="Potassium Channel Kv1.1, Chain A"/>
    <property type="match status" value="2"/>
</dbReference>
<gene>
    <name evidence="15" type="ORF">FSP39_011353</name>
</gene>
<organism evidence="15 16">
    <name type="scientific">Pinctada imbricata</name>
    <name type="common">Atlantic pearl-oyster</name>
    <name type="synonym">Pinctada martensii</name>
    <dbReference type="NCBI Taxonomy" id="66713"/>
    <lineage>
        <taxon>Eukaryota</taxon>
        <taxon>Metazoa</taxon>
        <taxon>Spiralia</taxon>
        <taxon>Lophotrochozoa</taxon>
        <taxon>Mollusca</taxon>
        <taxon>Bivalvia</taxon>
        <taxon>Autobranchia</taxon>
        <taxon>Pteriomorphia</taxon>
        <taxon>Pterioida</taxon>
        <taxon>Pterioidea</taxon>
        <taxon>Pteriidae</taxon>
        <taxon>Pinctada</taxon>
    </lineage>
</organism>
<feature type="transmembrane region" description="Helical" evidence="12">
    <location>
        <begin position="1099"/>
        <end position="1117"/>
    </location>
</feature>
<name>A0AA88Y447_PINIB</name>
<dbReference type="GO" id="GO:0001508">
    <property type="term" value="P:action potential"/>
    <property type="evidence" value="ECO:0007669"/>
    <property type="project" value="TreeGrafter"/>
</dbReference>
<keyword evidence="6" id="KW-0851">Voltage-gated channel</keyword>
<feature type="transmembrane region" description="Helical" evidence="12">
    <location>
        <begin position="1124"/>
        <end position="1145"/>
    </location>
</feature>
<dbReference type="Pfam" id="PF00520">
    <property type="entry name" value="Ion_trans"/>
    <property type="match status" value="2"/>
</dbReference>
<sequence>MAKSRIQVELLGFVYTISKSCLPTDDTSRLAELFQSHETQKTFRFHRSRDAFEAILKYFETGNLHIPKNVCPREFMTEMEFWKIDIKKMCKCCKRKILIHMHDANNIENYLRKETNRESAYQTLQKISRVEITRNCLSDVLEQRGNSTFAKIYHGILTLMVLASVFLIALSSLPELRTAIALPDAKNVSTAPKQIKDHDENPKSISFACSTKTFKTCIDIENHMMRWQKMICKAFDKTFPNASDVDKFDLLTNVYDFCMMASIEIFLPIDPSYGDNFVSGINEDGECDQKFCSKWNSWDNATKQIYSKCNDVVTNTMKVPQHLVQRVFKFCTKISFRMKVQNILLHTEATIQRLANVKILIENNNSHLLYFEFILSAFFTFEYFTRFLCCKAKLRFLILPLNMIDLFALLAGYLRYALYYFGLDISIVDFDILLYLQMFRIFRLFRPLQNVLAFRIFIYSLQKGKHELFLIFLFTFIGMVVFSNLLYFVEDDSQFHSIPEAWWWSIVTMTTVGYGDIYPATVAGKVIGGACAVYGMSISSKEDLNGHGENSLQDSKLYLDLLGITYAIPKDIIPTDDTSRISEMFQEADTLSLVTLHRSRAPFEAILQYFVTGELHIPKSVCPGEFKTEMEFWKIDLKKLSKCCRLKMIIHQQNIRNMEAYSKRKNDKTREENIQNKQNLSRFLNLRTWLSEMFNHRSDVISAKVYRLLLTFMVLVSVLLIAFSSLPEVRKTTALPEVKDDQSDQSSVNRPFKRSKRDTQLLVQNNFSYTKTELQKSENASESTDLFDSFGDIDTQNESPCSERRFVNCSDIKTFMHKNRNGICDAFNELLQNLSTPVNETDILFGIILNFCLEKIDLTTALPPEVRHLADDNLYLNRNKTEYKCGKFFCSVWESWKNTTSIMSSRCEVQTNLESTRKLCDMISNAIVPDVFIISERFNTWVAIQEIFPEKLPSIKTLIESNNSELLYFEFILSAFFTVDYFVRFSCSHRKLLFLISPLNVVDLLALVAGYLRYILYSLDVGMNAENFDFLLYLQIFRIFRLFRPLQSVCAFRIFVYSLRKGKSELFLITLFTLIGMIVFSNLLYFVENESKIKTIPEAWWWSIVTMTTVGYGDFYPVTALGKIIGGVCALYGVIIYALTIPMFVNTFNAIYRYELVERQIEESKSNTPKDKIECKGTSV</sequence>
<feature type="domain" description="Ion transport" evidence="13">
    <location>
        <begin position="363"/>
        <end position="527"/>
    </location>
</feature>
<reference evidence="15" key="1">
    <citation type="submission" date="2019-08" db="EMBL/GenBank/DDBJ databases">
        <title>The improved chromosome-level genome for the pearl oyster Pinctada fucata martensii using PacBio sequencing and Hi-C.</title>
        <authorList>
            <person name="Zheng Z."/>
        </authorList>
    </citation>
    <scope>NUCLEOTIDE SEQUENCE</scope>
    <source>
        <strain evidence="15">ZZ-2019</strain>
        <tissue evidence="15">Adductor muscle</tissue>
    </source>
</reference>
<feature type="domain" description="Ion transport" evidence="13">
    <location>
        <begin position="940"/>
        <end position="1154"/>
    </location>
</feature>
<feature type="domain" description="Potassium channel tetramerisation-type BTB" evidence="14">
    <location>
        <begin position="7"/>
        <end position="92"/>
    </location>
</feature>
<evidence type="ECO:0000256" key="7">
    <source>
        <dbReference type="ARBA" id="ARBA00022958"/>
    </source>
</evidence>
<dbReference type="Proteomes" id="UP001186944">
    <property type="component" value="Unassembled WGS sequence"/>
</dbReference>
<dbReference type="SUPFAM" id="SSF81324">
    <property type="entry name" value="Voltage-gated potassium channels"/>
    <property type="match status" value="2"/>
</dbReference>
<keyword evidence="5" id="KW-0631">Potassium channel</keyword>
<keyword evidence="10 12" id="KW-0472">Membrane</keyword>
<dbReference type="Pfam" id="PF02214">
    <property type="entry name" value="BTB_2"/>
    <property type="match status" value="2"/>
</dbReference>
<evidence type="ECO:0000313" key="15">
    <source>
        <dbReference type="EMBL" id="KAK3097607.1"/>
    </source>
</evidence>
<keyword evidence="9" id="KW-0406">Ion transport</keyword>
<feature type="transmembrane region" description="Helical" evidence="12">
    <location>
        <begin position="705"/>
        <end position="726"/>
    </location>
</feature>
<dbReference type="InterPro" id="IPR027359">
    <property type="entry name" value="Volt_channel_dom_sf"/>
</dbReference>
<evidence type="ECO:0000313" key="16">
    <source>
        <dbReference type="Proteomes" id="UP001186944"/>
    </source>
</evidence>
<evidence type="ECO:0000256" key="1">
    <source>
        <dbReference type="ARBA" id="ARBA00004141"/>
    </source>
</evidence>
<proteinExistence type="predicted"/>
<feature type="transmembrane region" description="Helical" evidence="12">
    <location>
        <begin position="396"/>
        <end position="413"/>
    </location>
</feature>
<keyword evidence="11" id="KW-0407">Ion channel</keyword>
<evidence type="ECO:0000259" key="14">
    <source>
        <dbReference type="Pfam" id="PF02214"/>
    </source>
</evidence>
<evidence type="ECO:0000256" key="12">
    <source>
        <dbReference type="SAM" id="Phobius"/>
    </source>
</evidence>
<dbReference type="AlphaFoldDB" id="A0AA88Y447"/>
<dbReference type="InterPro" id="IPR011333">
    <property type="entry name" value="SKP1/BTB/POZ_sf"/>
</dbReference>
<keyword evidence="8 12" id="KW-1133">Transmembrane helix</keyword>
<feature type="transmembrane region" description="Helical" evidence="12">
    <location>
        <begin position="992"/>
        <end position="1012"/>
    </location>
</feature>
<dbReference type="EMBL" id="VSWD01000007">
    <property type="protein sequence ID" value="KAK3097607.1"/>
    <property type="molecule type" value="Genomic_DNA"/>
</dbReference>
<feature type="transmembrane region" description="Helical" evidence="12">
    <location>
        <begin position="367"/>
        <end position="384"/>
    </location>
</feature>
<keyword evidence="4 12" id="KW-0812">Transmembrane</keyword>
<dbReference type="PANTHER" id="PTHR11537:SF254">
    <property type="entry name" value="POTASSIUM VOLTAGE-GATED CHANNEL PROTEIN SHAB"/>
    <property type="match status" value="1"/>
</dbReference>
<feature type="transmembrane region" description="Helical" evidence="12">
    <location>
        <begin position="501"/>
        <end position="518"/>
    </location>
</feature>
<evidence type="ECO:0000256" key="5">
    <source>
        <dbReference type="ARBA" id="ARBA00022826"/>
    </source>
</evidence>
<evidence type="ECO:0000256" key="3">
    <source>
        <dbReference type="ARBA" id="ARBA00022538"/>
    </source>
</evidence>
<dbReference type="PRINTS" id="PR01333">
    <property type="entry name" value="2POREKCHANEL"/>
</dbReference>
<dbReference type="GO" id="GO:0008076">
    <property type="term" value="C:voltage-gated potassium channel complex"/>
    <property type="evidence" value="ECO:0007669"/>
    <property type="project" value="InterPro"/>
</dbReference>
<evidence type="ECO:0000256" key="9">
    <source>
        <dbReference type="ARBA" id="ARBA00023065"/>
    </source>
</evidence>
<dbReference type="PANTHER" id="PTHR11537">
    <property type="entry name" value="VOLTAGE-GATED POTASSIUM CHANNEL"/>
    <property type="match status" value="1"/>
</dbReference>
<comment type="caution">
    <text evidence="15">The sequence shown here is derived from an EMBL/GenBank/DDBJ whole genome shotgun (WGS) entry which is preliminary data.</text>
</comment>
<keyword evidence="2" id="KW-0813">Transport</keyword>
<dbReference type="FunFam" id="1.10.287.70:FF:000028">
    <property type="entry name" value="potassium voltage-gated channel subfamily D member 3"/>
    <property type="match status" value="1"/>
</dbReference>
<feature type="transmembrane region" description="Helical" evidence="12">
    <location>
        <begin position="966"/>
        <end position="983"/>
    </location>
</feature>
<feature type="transmembrane region" description="Helical" evidence="12">
    <location>
        <begin position="1066"/>
        <end position="1087"/>
    </location>
</feature>
<keyword evidence="7" id="KW-0630">Potassium</keyword>
<dbReference type="GO" id="GO:0005249">
    <property type="term" value="F:voltage-gated potassium channel activity"/>
    <property type="evidence" value="ECO:0007669"/>
    <property type="project" value="InterPro"/>
</dbReference>
<evidence type="ECO:0000256" key="6">
    <source>
        <dbReference type="ARBA" id="ARBA00022882"/>
    </source>
</evidence>
<accession>A0AA88Y447</accession>
<dbReference type="Gene3D" id="1.20.120.350">
    <property type="entry name" value="Voltage-gated potassium channels. Chain C"/>
    <property type="match status" value="2"/>
</dbReference>
<evidence type="ECO:0000256" key="11">
    <source>
        <dbReference type="ARBA" id="ARBA00023303"/>
    </source>
</evidence>
<evidence type="ECO:0000256" key="4">
    <source>
        <dbReference type="ARBA" id="ARBA00022692"/>
    </source>
</evidence>
<dbReference type="InterPro" id="IPR003131">
    <property type="entry name" value="T1-type_BTB"/>
</dbReference>